<protein>
    <submittedName>
        <fullName evidence="2">Uncharacterized protein</fullName>
    </submittedName>
</protein>
<keyword evidence="1" id="KW-1133">Transmembrane helix</keyword>
<gene>
    <name evidence="2" type="ORF">IKC_06149</name>
</gene>
<name>A0A9W5R0C3_BACCE</name>
<reference evidence="2 3" key="1">
    <citation type="submission" date="2012-12" db="EMBL/GenBank/DDBJ databases">
        <title>The Genome Sequence of Bacillus cereus VD184.</title>
        <authorList>
            <consortium name="The Broad Institute Genome Sequencing Platform"/>
            <consortium name="The Broad Institute Genome Sequencing Center for Infectious Disease"/>
            <person name="Feldgarden M."/>
            <person name="Van der Auwera G.A."/>
            <person name="Mahillon J."/>
            <person name="Duprez V."/>
            <person name="Timmery S."/>
            <person name="Mattelet C."/>
            <person name="Dierick K."/>
            <person name="Sun M."/>
            <person name="Yu Z."/>
            <person name="Zhu L."/>
            <person name="Hu X."/>
            <person name="Shank E.B."/>
            <person name="Swiecicka I."/>
            <person name="Hansen B.M."/>
            <person name="Andrup L."/>
            <person name="Walker B."/>
            <person name="Young S.K."/>
            <person name="Zeng Q."/>
            <person name="Gargeya S."/>
            <person name="Fitzgerald M."/>
            <person name="Haas B."/>
            <person name="Abouelleil A."/>
            <person name="Alvarado L."/>
            <person name="Arachchi H.M."/>
            <person name="Berlin A.M."/>
            <person name="Chapman S.B."/>
            <person name="Dewar J."/>
            <person name="Goldberg J."/>
            <person name="Griggs A."/>
            <person name="Gujja S."/>
            <person name="Hansen M."/>
            <person name="Howarth C."/>
            <person name="Imamovic A."/>
            <person name="Larimer J."/>
            <person name="McCowan C."/>
            <person name="Murphy C."/>
            <person name="Neiman D."/>
            <person name="Pearson M."/>
            <person name="Priest M."/>
            <person name="Roberts A."/>
            <person name="Saif S."/>
            <person name="Shea T."/>
            <person name="Sisk P."/>
            <person name="Sykes S."/>
            <person name="Wortman J."/>
            <person name="Nusbaum C."/>
            <person name="Birren B."/>
        </authorList>
    </citation>
    <scope>NUCLEOTIDE SEQUENCE [LARGE SCALE GENOMIC DNA]</scope>
    <source>
        <strain evidence="2 3">VD184</strain>
    </source>
</reference>
<organism evidence="2 3">
    <name type="scientific">Bacillus cereus VD184</name>
    <dbReference type="NCBI Taxonomy" id="1053242"/>
    <lineage>
        <taxon>Bacteria</taxon>
        <taxon>Bacillati</taxon>
        <taxon>Bacillota</taxon>
        <taxon>Bacilli</taxon>
        <taxon>Bacillales</taxon>
        <taxon>Bacillaceae</taxon>
        <taxon>Bacillus</taxon>
        <taxon>Bacillus cereus group</taxon>
    </lineage>
</organism>
<sequence length="60" mass="6863">MKTIYLLLLAVSFGVTVYFIDTPNELLFNVLYANLLALMGVGLYKLCDWSGLWDDNEEEN</sequence>
<evidence type="ECO:0000313" key="3">
    <source>
        <dbReference type="Proteomes" id="UP000014028"/>
    </source>
</evidence>
<dbReference type="AlphaFoldDB" id="A0A9W5R0C3"/>
<dbReference type="Proteomes" id="UP000014028">
    <property type="component" value="Unassembled WGS sequence"/>
</dbReference>
<feature type="transmembrane region" description="Helical" evidence="1">
    <location>
        <begin position="29"/>
        <end position="47"/>
    </location>
</feature>
<comment type="caution">
    <text evidence="2">The sequence shown here is derived from an EMBL/GenBank/DDBJ whole genome shotgun (WGS) entry which is preliminary data.</text>
</comment>
<accession>A0A9W5R0C3</accession>
<dbReference type="EMBL" id="AHFK01000113">
    <property type="protein sequence ID" value="EOQ00951.1"/>
    <property type="molecule type" value="Genomic_DNA"/>
</dbReference>
<evidence type="ECO:0000313" key="2">
    <source>
        <dbReference type="EMBL" id="EOQ00951.1"/>
    </source>
</evidence>
<keyword evidence="1" id="KW-0472">Membrane</keyword>
<keyword evidence="1" id="KW-0812">Transmembrane</keyword>
<proteinExistence type="predicted"/>
<evidence type="ECO:0000256" key="1">
    <source>
        <dbReference type="SAM" id="Phobius"/>
    </source>
</evidence>